<evidence type="ECO:0008006" key="5">
    <source>
        <dbReference type="Google" id="ProtNLM"/>
    </source>
</evidence>
<proteinExistence type="predicted"/>
<reference evidence="3 4" key="1">
    <citation type="journal article" date="2015" name="Proc. Natl. Acad. Sci. U.S.A.">
        <title>The resurrection genome of Boea hygrometrica: A blueprint for survival of dehydration.</title>
        <authorList>
            <person name="Xiao L."/>
            <person name="Yang G."/>
            <person name="Zhang L."/>
            <person name="Yang X."/>
            <person name="Zhao S."/>
            <person name="Ji Z."/>
            <person name="Zhou Q."/>
            <person name="Hu M."/>
            <person name="Wang Y."/>
            <person name="Chen M."/>
            <person name="Xu Y."/>
            <person name="Jin H."/>
            <person name="Xiao X."/>
            <person name="Hu G."/>
            <person name="Bao F."/>
            <person name="Hu Y."/>
            <person name="Wan P."/>
            <person name="Li L."/>
            <person name="Deng X."/>
            <person name="Kuang T."/>
            <person name="Xiang C."/>
            <person name="Zhu J.K."/>
            <person name="Oliver M.J."/>
            <person name="He Y."/>
        </authorList>
    </citation>
    <scope>NUCLEOTIDE SEQUENCE [LARGE SCALE GENOMIC DNA]</scope>
    <source>
        <strain evidence="4">cv. XS01</strain>
    </source>
</reference>
<evidence type="ECO:0000313" key="3">
    <source>
        <dbReference type="EMBL" id="KZV49299.1"/>
    </source>
</evidence>
<dbReference type="AlphaFoldDB" id="A0A2Z7CXA2"/>
<keyword evidence="4" id="KW-1185">Reference proteome</keyword>
<evidence type="ECO:0000256" key="2">
    <source>
        <dbReference type="SAM" id="MobiDB-lite"/>
    </source>
</evidence>
<feature type="coiled-coil region" evidence="1">
    <location>
        <begin position="641"/>
        <end position="668"/>
    </location>
</feature>
<organism evidence="3 4">
    <name type="scientific">Dorcoceras hygrometricum</name>
    <dbReference type="NCBI Taxonomy" id="472368"/>
    <lineage>
        <taxon>Eukaryota</taxon>
        <taxon>Viridiplantae</taxon>
        <taxon>Streptophyta</taxon>
        <taxon>Embryophyta</taxon>
        <taxon>Tracheophyta</taxon>
        <taxon>Spermatophyta</taxon>
        <taxon>Magnoliopsida</taxon>
        <taxon>eudicotyledons</taxon>
        <taxon>Gunneridae</taxon>
        <taxon>Pentapetalae</taxon>
        <taxon>asterids</taxon>
        <taxon>lamiids</taxon>
        <taxon>Lamiales</taxon>
        <taxon>Gesneriaceae</taxon>
        <taxon>Didymocarpoideae</taxon>
        <taxon>Trichosporeae</taxon>
        <taxon>Loxocarpinae</taxon>
        <taxon>Dorcoceras</taxon>
    </lineage>
</organism>
<evidence type="ECO:0000313" key="4">
    <source>
        <dbReference type="Proteomes" id="UP000250235"/>
    </source>
</evidence>
<dbReference type="EMBL" id="KQ993085">
    <property type="protein sequence ID" value="KZV49299.1"/>
    <property type="molecule type" value="Genomic_DNA"/>
</dbReference>
<feature type="region of interest" description="Disordered" evidence="2">
    <location>
        <begin position="700"/>
        <end position="740"/>
    </location>
</feature>
<name>A0A2Z7CXA2_9LAMI</name>
<evidence type="ECO:0000256" key="1">
    <source>
        <dbReference type="SAM" id="Coils"/>
    </source>
</evidence>
<keyword evidence="1" id="KW-0175">Coiled coil</keyword>
<feature type="compositionally biased region" description="Low complexity" evidence="2">
    <location>
        <begin position="719"/>
        <end position="728"/>
    </location>
</feature>
<accession>A0A2Z7CXA2</accession>
<sequence>MASSFTTTALQVNFDSVLGNADNAEMVNMFKALESTGLRRFLGCPSVLYEQELEQFFDTDLVQDNNITGVVSGKYIAITEDRFAGVFGLTTEGLVDISEVPKDLVYDARRIFSKSGEPVSTSCKKRLLKYEFLILAKSITVNAGSFDAVIHERFLMMTAIHFRIKVNWSKILFGVLKDMVDKTLERAKGFAAQICVLLKGDPAVTLGDATTFPSLKIISAKTVQTYVATNETIDTRGKSDESRVVKVASVKNKSVHKKKYAPTVDETTVAAPSKDNLELVTVAQEVVPLQTIEQISAVPAEREAVEETVAEREIEISFDTIDQIIEQILADIELFEMGEELETDMGDQGLVDVGEQMETGQDAYFVEEPMVETESLEGTEIADAVLTTAEKSTDDESMSLEEILSTISDGCSLPSISGEVTKIQLGKNIQFKDFNEGDWYKASLPKISTAEKGKAPLHEKDPIKGNPTKGIFALICADIDLLVQLREQVIDEVDRFFNSFSFKKLAALKLEEIFAKEELVLTWAETDSTKVALQRRTYILLKYREFLLRRFLETRQSNFVSGTPSSAIDLQVLDKLSDLHLFVLEELKVQIQAHGLSLAAQDQAFRGLIKNIRQEAHNDTDVLSIALKVVHAQNSILSTDIADVRKEVKDQKELFKEMDEQLATVRSELLDFRAQAQENNLNLSTQLGFLVDYINRGGDAKKGEGGSSRPQPPPDDQNRPSGGSASRGSGSGGISRRDDRILQTKGDPAVVVVDRVLAVNLMDLMDLTREMLNGGFSSISVVNSIYSVTSDLSISEVVTELSEYIRFEVVRSV</sequence>
<dbReference type="Proteomes" id="UP000250235">
    <property type="component" value="Unassembled WGS sequence"/>
</dbReference>
<protein>
    <recommendedName>
        <fullName evidence="5">Dystroglycan-like</fullName>
    </recommendedName>
</protein>
<gene>
    <name evidence="3" type="ORF">F511_23445</name>
</gene>